<organism evidence="2 3">
    <name type="scientific">Labeo rohita</name>
    <name type="common">Indian major carp</name>
    <name type="synonym">Cyprinus rohita</name>
    <dbReference type="NCBI Taxonomy" id="84645"/>
    <lineage>
        <taxon>Eukaryota</taxon>
        <taxon>Metazoa</taxon>
        <taxon>Chordata</taxon>
        <taxon>Craniata</taxon>
        <taxon>Vertebrata</taxon>
        <taxon>Euteleostomi</taxon>
        <taxon>Actinopterygii</taxon>
        <taxon>Neopterygii</taxon>
        <taxon>Teleostei</taxon>
        <taxon>Ostariophysi</taxon>
        <taxon>Cypriniformes</taxon>
        <taxon>Cyprinidae</taxon>
        <taxon>Labeoninae</taxon>
        <taxon>Labeonini</taxon>
        <taxon>Labeo</taxon>
    </lineage>
</organism>
<accession>A0A498MRG6</accession>
<sequence length="138" mass="15751">MCCRHPFMFSSDNAAAPYDRLQQHVINLRPNYANNKAADISGQDRADRADARHQMAPPIARNRPIKQLQSETLHRDVQNFSQGQKNVAHIRNARSVWVHPEGANQQRASASFQRNTDQPRAQTHFRRKDTALSTPLKS</sequence>
<dbReference type="AlphaFoldDB" id="A0A498MRG6"/>
<dbReference type="Proteomes" id="UP000290572">
    <property type="component" value="Unassembled WGS sequence"/>
</dbReference>
<keyword evidence="3" id="KW-1185">Reference proteome</keyword>
<name>A0A498MRG6_LABRO</name>
<feature type="compositionally biased region" description="Polar residues" evidence="1">
    <location>
        <begin position="103"/>
        <end position="121"/>
    </location>
</feature>
<evidence type="ECO:0000313" key="2">
    <source>
        <dbReference type="EMBL" id="RXN19577.1"/>
    </source>
</evidence>
<evidence type="ECO:0000313" key="3">
    <source>
        <dbReference type="Proteomes" id="UP000290572"/>
    </source>
</evidence>
<feature type="compositionally biased region" description="Basic and acidic residues" evidence="1">
    <location>
        <begin position="42"/>
        <end position="53"/>
    </location>
</feature>
<feature type="region of interest" description="Disordered" evidence="1">
    <location>
        <begin position="37"/>
        <end position="59"/>
    </location>
</feature>
<protein>
    <submittedName>
        <fullName evidence="2">Uncharacterized protein</fullName>
    </submittedName>
</protein>
<comment type="caution">
    <text evidence="2">The sequence shown here is derived from an EMBL/GenBank/DDBJ whole genome shotgun (WGS) entry which is preliminary data.</text>
</comment>
<evidence type="ECO:0000256" key="1">
    <source>
        <dbReference type="SAM" id="MobiDB-lite"/>
    </source>
</evidence>
<reference evidence="2 3" key="1">
    <citation type="submission" date="2018-03" db="EMBL/GenBank/DDBJ databases">
        <title>Draft genome sequence of Rohu Carp (Labeo rohita).</title>
        <authorList>
            <person name="Das P."/>
            <person name="Kushwaha B."/>
            <person name="Joshi C.G."/>
            <person name="Kumar D."/>
            <person name="Nagpure N.S."/>
            <person name="Sahoo L."/>
            <person name="Das S.P."/>
            <person name="Bit A."/>
            <person name="Patnaik S."/>
            <person name="Meher P.K."/>
            <person name="Jayasankar P."/>
            <person name="Koringa P.G."/>
            <person name="Patel N.V."/>
            <person name="Hinsu A.T."/>
            <person name="Kumar R."/>
            <person name="Pandey M."/>
            <person name="Agarwal S."/>
            <person name="Srivastava S."/>
            <person name="Singh M."/>
            <person name="Iquebal M.A."/>
            <person name="Jaiswal S."/>
            <person name="Angadi U.B."/>
            <person name="Kumar N."/>
            <person name="Raza M."/>
            <person name="Shah T.M."/>
            <person name="Rai A."/>
            <person name="Jena J.K."/>
        </authorList>
    </citation>
    <scope>NUCLEOTIDE SEQUENCE [LARGE SCALE GENOMIC DNA]</scope>
    <source>
        <strain evidence="2">DASCIFA01</strain>
        <tissue evidence="2">Testis</tissue>
    </source>
</reference>
<gene>
    <name evidence="2" type="ORF">ROHU_007235</name>
</gene>
<proteinExistence type="predicted"/>
<dbReference type="EMBL" id="QBIY01012663">
    <property type="protein sequence ID" value="RXN19577.1"/>
    <property type="molecule type" value="Genomic_DNA"/>
</dbReference>
<feature type="region of interest" description="Disordered" evidence="1">
    <location>
        <begin position="96"/>
        <end position="138"/>
    </location>
</feature>